<dbReference type="AlphaFoldDB" id="A0A0C3BMP9"/>
<reference evidence="1 2" key="1">
    <citation type="submission" date="2014-04" db="EMBL/GenBank/DDBJ databases">
        <authorList>
            <consortium name="DOE Joint Genome Institute"/>
            <person name="Kuo A."/>
            <person name="Tarkka M."/>
            <person name="Buscot F."/>
            <person name="Kohler A."/>
            <person name="Nagy L.G."/>
            <person name="Floudas D."/>
            <person name="Copeland A."/>
            <person name="Barry K.W."/>
            <person name="Cichocki N."/>
            <person name="Veneault-Fourrey C."/>
            <person name="LaButti K."/>
            <person name="Lindquist E.A."/>
            <person name="Lipzen A."/>
            <person name="Lundell T."/>
            <person name="Morin E."/>
            <person name="Murat C."/>
            <person name="Sun H."/>
            <person name="Tunlid A."/>
            <person name="Henrissat B."/>
            <person name="Grigoriev I.V."/>
            <person name="Hibbett D.S."/>
            <person name="Martin F."/>
            <person name="Nordberg H.P."/>
            <person name="Cantor M.N."/>
            <person name="Hua S.X."/>
        </authorList>
    </citation>
    <scope>NUCLEOTIDE SEQUENCE [LARGE SCALE GENOMIC DNA]</scope>
    <source>
        <strain evidence="1 2">F 1598</strain>
    </source>
</reference>
<protein>
    <submittedName>
        <fullName evidence="1">Uncharacterized protein</fullName>
    </submittedName>
</protein>
<organism evidence="1 2">
    <name type="scientific">Piloderma croceum (strain F 1598)</name>
    <dbReference type="NCBI Taxonomy" id="765440"/>
    <lineage>
        <taxon>Eukaryota</taxon>
        <taxon>Fungi</taxon>
        <taxon>Dikarya</taxon>
        <taxon>Basidiomycota</taxon>
        <taxon>Agaricomycotina</taxon>
        <taxon>Agaricomycetes</taxon>
        <taxon>Agaricomycetidae</taxon>
        <taxon>Atheliales</taxon>
        <taxon>Atheliaceae</taxon>
        <taxon>Piloderma</taxon>
    </lineage>
</organism>
<keyword evidence="2" id="KW-1185">Reference proteome</keyword>
<dbReference type="Proteomes" id="UP000054166">
    <property type="component" value="Unassembled WGS sequence"/>
</dbReference>
<dbReference type="HOGENOM" id="CLU_2237597_0_0_1"/>
<gene>
    <name evidence="1" type="ORF">PILCRDRAFT_814463</name>
</gene>
<name>A0A0C3BMP9_PILCF</name>
<accession>A0A0C3BMP9</accession>
<dbReference type="EMBL" id="KN832978">
    <property type="protein sequence ID" value="KIM87748.1"/>
    <property type="molecule type" value="Genomic_DNA"/>
</dbReference>
<evidence type="ECO:0000313" key="2">
    <source>
        <dbReference type="Proteomes" id="UP000054166"/>
    </source>
</evidence>
<evidence type="ECO:0000313" key="1">
    <source>
        <dbReference type="EMBL" id="KIM87748.1"/>
    </source>
</evidence>
<reference evidence="2" key="2">
    <citation type="submission" date="2015-01" db="EMBL/GenBank/DDBJ databases">
        <title>Evolutionary Origins and Diversification of the Mycorrhizal Mutualists.</title>
        <authorList>
            <consortium name="DOE Joint Genome Institute"/>
            <consortium name="Mycorrhizal Genomics Consortium"/>
            <person name="Kohler A."/>
            <person name="Kuo A."/>
            <person name="Nagy L.G."/>
            <person name="Floudas D."/>
            <person name="Copeland A."/>
            <person name="Barry K.W."/>
            <person name="Cichocki N."/>
            <person name="Veneault-Fourrey C."/>
            <person name="LaButti K."/>
            <person name="Lindquist E.A."/>
            <person name="Lipzen A."/>
            <person name="Lundell T."/>
            <person name="Morin E."/>
            <person name="Murat C."/>
            <person name="Riley R."/>
            <person name="Ohm R."/>
            <person name="Sun H."/>
            <person name="Tunlid A."/>
            <person name="Henrissat B."/>
            <person name="Grigoriev I.V."/>
            <person name="Hibbett D.S."/>
            <person name="Martin F."/>
        </authorList>
    </citation>
    <scope>NUCLEOTIDE SEQUENCE [LARGE SCALE GENOMIC DNA]</scope>
    <source>
        <strain evidence="2">F 1598</strain>
    </source>
</reference>
<sequence length="105" mass="11952">MSTKKSAIAVTMHITQPVMRSIISITASPIQKKRLSMQEIIIPIAGCEYGACSKTKTKTALFMSVTSYLRRHCGNRRFLDSYVTKDDVMKIWEVVAYQSRIKTYV</sequence>
<dbReference type="InParanoid" id="A0A0C3BMP9"/>
<proteinExistence type="predicted"/>